<organism evidence="2 3">
    <name type="scientific">[Emmonsia] crescens</name>
    <dbReference type="NCBI Taxonomy" id="73230"/>
    <lineage>
        <taxon>Eukaryota</taxon>
        <taxon>Fungi</taxon>
        <taxon>Dikarya</taxon>
        <taxon>Ascomycota</taxon>
        <taxon>Pezizomycotina</taxon>
        <taxon>Eurotiomycetes</taxon>
        <taxon>Eurotiomycetidae</taxon>
        <taxon>Onygenales</taxon>
        <taxon>Ajellomycetaceae</taxon>
        <taxon>Emergomyces</taxon>
    </lineage>
</organism>
<evidence type="ECO:0000256" key="1">
    <source>
        <dbReference type="SAM" id="MobiDB-lite"/>
    </source>
</evidence>
<proteinExistence type="predicted"/>
<sequence length="247" mass="28579">MASQTQSEPTNHDITTTTTSSTSSRLNKPKQPSPFLLLLLLPYELRHQIYKASLITNHPIDPHNRRRISFSPSILATCKEIHDEAAPILYGENEFILQNLPRDIEWLDDIGPYNVSLLRRVQFFVDAGPITMTEFGGVVMEGEEQRLRFLLRRLARDAKGLRHLHVYWAGMDEKDHECYDDWDEDGYGMQPRWGWGDDRRFMLELGRVRGLRELVLGGAFEMSWMAYLRKQMGDEVTVRRVGGDGDE</sequence>
<dbReference type="PANTHER" id="PTHR42085">
    <property type="entry name" value="F-BOX DOMAIN-CONTAINING PROTEIN"/>
    <property type="match status" value="1"/>
</dbReference>
<evidence type="ECO:0000313" key="3">
    <source>
        <dbReference type="Proteomes" id="UP000226031"/>
    </source>
</evidence>
<keyword evidence="3" id="KW-1185">Reference proteome</keyword>
<gene>
    <name evidence="2" type="ORF">GX50_02804</name>
</gene>
<comment type="caution">
    <text evidence="2">The sequence shown here is derived from an EMBL/GenBank/DDBJ whole genome shotgun (WGS) entry which is preliminary data.</text>
</comment>
<dbReference type="Proteomes" id="UP000226031">
    <property type="component" value="Unassembled WGS sequence"/>
</dbReference>
<accession>A0A2B7ZLU0</accession>
<evidence type="ECO:0000313" key="2">
    <source>
        <dbReference type="EMBL" id="PGH34321.1"/>
    </source>
</evidence>
<dbReference type="EMBL" id="PDND01000042">
    <property type="protein sequence ID" value="PGH34321.1"/>
    <property type="molecule type" value="Genomic_DNA"/>
</dbReference>
<protein>
    <submittedName>
        <fullName evidence="2">Uncharacterized protein</fullName>
    </submittedName>
</protein>
<feature type="compositionally biased region" description="Polar residues" evidence="1">
    <location>
        <begin position="1"/>
        <end position="14"/>
    </location>
</feature>
<dbReference type="AlphaFoldDB" id="A0A2B7ZLU0"/>
<reference evidence="2 3" key="1">
    <citation type="submission" date="2017-10" db="EMBL/GenBank/DDBJ databases">
        <title>Comparative genomics in systemic dimorphic fungi from Ajellomycetaceae.</title>
        <authorList>
            <person name="Munoz J.F."/>
            <person name="Mcewen J.G."/>
            <person name="Clay O.K."/>
            <person name="Cuomo C.A."/>
        </authorList>
    </citation>
    <scope>NUCLEOTIDE SEQUENCE [LARGE SCALE GENOMIC DNA]</scope>
    <source>
        <strain evidence="2 3">UAMH4076</strain>
    </source>
</reference>
<dbReference type="PANTHER" id="PTHR42085:SF1">
    <property type="entry name" value="F-BOX DOMAIN-CONTAINING PROTEIN"/>
    <property type="match status" value="1"/>
</dbReference>
<feature type="compositionally biased region" description="Low complexity" evidence="1">
    <location>
        <begin position="15"/>
        <end position="24"/>
    </location>
</feature>
<name>A0A2B7ZLU0_9EURO</name>
<dbReference type="VEuPathDB" id="FungiDB:EMCG_01777"/>
<dbReference type="InterPro" id="IPR038883">
    <property type="entry name" value="AN11006-like"/>
</dbReference>
<feature type="region of interest" description="Disordered" evidence="1">
    <location>
        <begin position="1"/>
        <end position="29"/>
    </location>
</feature>